<evidence type="ECO:0000256" key="1">
    <source>
        <dbReference type="ARBA" id="ARBA00004141"/>
    </source>
</evidence>
<feature type="transmembrane region" description="Helical" evidence="6">
    <location>
        <begin position="553"/>
        <end position="575"/>
    </location>
</feature>
<reference evidence="7" key="1">
    <citation type="submission" date="2023-03" db="EMBL/GenBank/DDBJ databases">
        <title>Massive genome expansion in bonnet fungi (Mycena s.s.) driven by repeated elements and novel gene families across ecological guilds.</title>
        <authorList>
            <consortium name="Lawrence Berkeley National Laboratory"/>
            <person name="Harder C.B."/>
            <person name="Miyauchi S."/>
            <person name="Viragh M."/>
            <person name="Kuo A."/>
            <person name="Thoen E."/>
            <person name="Andreopoulos B."/>
            <person name="Lu D."/>
            <person name="Skrede I."/>
            <person name="Drula E."/>
            <person name="Henrissat B."/>
            <person name="Morin E."/>
            <person name="Kohler A."/>
            <person name="Barry K."/>
            <person name="LaButti K."/>
            <person name="Morin E."/>
            <person name="Salamov A."/>
            <person name="Lipzen A."/>
            <person name="Mereny Z."/>
            <person name="Hegedus B."/>
            <person name="Baldrian P."/>
            <person name="Stursova M."/>
            <person name="Weitz H."/>
            <person name="Taylor A."/>
            <person name="Grigoriev I.V."/>
            <person name="Nagy L.G."/>
            <person name="Martin F."/>
            <person name="Kauserud H."/>
        </authorList>
    </citation>
    <scope>NUCLEOTIDE SEQUENCE</scope>
    <source>
        <strain evidence="7">CBHHK002</strain>
    </source>
</reference>
<evidence type="ECO:0000256" key="3">
    <source>
        <dbReference type="ARBA" id="ARBA00022989"/>
    </source>
</evidence>
<dbReference type="Proteomes" id="UP001218218">
    <property type="component" value="Unassembled WGS sequence"/>
</dbReference>
<feature type="transmembrane region" description="Helical" evidence="6">
    <location>
        <begin position="395"/>
        <end position="416"/>
    </location>
</feature>
<evidence type="ECO:0000256" key="5">
    <source>
        <dbReference type="SAM" id="MobiDB-lite"/>
    </source>
</evidence>
<comment type="subcellular location">
    <subcellularLocation>
        <location evidence="1">Membrane</location>
        <topology evidence="1">Multi-pass membrane protein</topology>
    </subcellularLocation>
</comment>
<feature type="region of interest" description="Disordered" evidence="5">
    <location>
        <begin position="1"/>
        <end position="31"/>
    </location>
</feature>
<organism evidence="7 8">
    <name type="scientific">Mycena albidolilacea</name>
    <dbReference type="NCBI Taxonomy" id="1033008"/>
    <lineage>
        <taxon>Eukaryota</taxon>
        <taxon>Fungi</taxon>
        <taxon>Dikarya</taxon>
        <taxon>Basidiomycota</taxon>
        <taxon>Agaricomycotina</taxon>
        <taxon>Agaricomycetes</taxon>
        <taxon>Agaricomycetidae</taxon>
        <taxon>Agaricales</taxon>
        <taxon>Marasmiineae</taxon>
        <taxon>Mycenaceae</taxon>
        <taxon>Mycena</taxon>
    </lineage>
</organism>
<feature type="transmembrane region" description="Helical" evidence="6">
    <location>
        <begin position="432"/>
        <end position="455"/>
    </location>
</feature>
<feature type="transmembrane region" description="Helical" evidence="6">
    <location>
        <begin position="241"/>
        <end position="267"/>
    </location>
</feature>
<evidence type="ECO:0000313" key="7">
    <source>
        <dbReference type="EMBL" id="KAJ7343303.1"/>
    </source>
</evidence>
<proteinExistence type="predicted"/>
<gene>
    <name evidence="7" type="ORF">DFH08DRAFT_746771</name>
</gene>
<keyword evidence="3 6" id="KW-1133">Transmembrane helix</keyword>
<dbReference type="GO" id="GO:0022857">
    <property type="term" value="F:transmembrane transporter activity"/>
    <property type="evidence" value="ECO:0007669"/>
    <property type="project" value="InterPro"/>
</dbReference>
<name>A0AAD6ZWZ9_9AGAR</name>
<dbReference type="InterPro" id="IPR011701">
    <property type="entry name" value="MFS"/>
</dbReference>
<keyword evidence="4 6" id="KW-0472">Membrane</keyword>
<dbReference type="EMBL" id="JARIHO010000023">
    <property type="protein sequence ID" value="KAJ7343303.1"/>
    <property type="molecule type" value="Genomic_DNA"/>
</dbReference>
<feature type="transmembrane region" description="Helical" evidence="6">
    <location>
        <begin position="172"/>
        <end position="198"/>
    </location>
</feature>
<dbReference type="InterPro" id="IPR036259">
    <property type="entry name" value="MFS_trans_sf"/>
</dbReference>
<feature type="transmembrane region" description="Helical" evidence="6">
    <location>
        <begin position="310"/>
        <end position="329"/>
    </location>
</feature>
<dbReference type="AlphaFoldDB" id="A0AAD6ZWZ9"/>
<dbReference type="PANTHER" id="PTHR23507:SF1">
    <property type="entry name" value="FI18259P1-RELATED"/>
    <property type="match status" value="1"/>
</dbReference>
<feature type="region of interest" description="Disordered" evidence="5">
    <location>
        <begin position="46"/>
        <end position="67"/>
    </location>
</feature>
<feature type="transmembrane region" description="Helical" evidence="6">
    <location>
        <begin position="210"/>
        <end position="229"/>
    </location>
</feature>
<evidence type="ECO:0000313" key="8">
    <source>
        <dbReference type="Proteomes" id="UP001218218"/>
    </source>
</evidence>
<feature type="transmembrane region" description="Helical" evidence="6">
    <location>
        <begin position="587"/>
        <end position="606"/>
    </location>
</feature>
<dbReference type="Pfam" id="PF07690">
    <property type="entry name" value="MFS_1"/>
    <property type="match status" value="1"/>
</dbReference>
<evidence type="ECO:0000256" key="2">
    <source>
        <dbReference type="ARBA" id="ARBA00022692"/>
    </source>
</evidence>
<dbReference type="PANTHER" id="PTHR23507">
    <property type="entry name" value="ZGC:174356"/>
    <property type="match status" value="1"/>
</dbReference>
<evidence type="ECO:0000256" key="6">
    <source>
        <dbReference type="SAM" id="Phobius"/>
    </source>
</evidence>
<dbReference type="SUPFAM" id="SSF103473">
    <property type="entry name" value="MFS general substrate transporter"/>
    <property type="match status" value="1"/>
</dbReference>
<keyword evidence="2 6" id="KW-0812">Transmembrane</keyword>
<comment type="caution">
    <text evidence="7">The sequence shown here is derived from an EMBL/GenBank/DDBJ whole genome shotgun (WGS) entry which is preliminary data.</text>
</comment>
<protein>
    <submittedName>
        <fullName evidence="7">MFS general substrate transporter</fullName>
    </submittedName>
</protein>
<evidence type="ECO:0000256" key="4">
    <source>
        <dbReference type="ARBA" id="ARBA00023136"/>
    </source>
</evidence>
<keyword evidence="8" id="KW-1185">Reference proteome</keyword>
<sequence length="660" mass="72192">MSVSRSSSRVSSRHRPSRSVSYLQGTLPDGPVVDEETAEVLAGLITPRHEQDETLVDEAQEDTQPDLERQHLPWWKRPNPWWLILCTPLSTIAASASLAPKVEIYTLLACSVHKPEIFRDRHWLPGSVASSLLTGPVDTTFPPLFDIAMNSSAPDVTPMADYPTKACSSDPVVLAAVAKLTATLTTSMGVLGCLTTGFWGSFSDRHGRTLILALTIFGLLMNDVTFIFVTKNFQRIPGGYWFLIVGPIIEGALGGISSGSAASHAYISDTTRPSERSRYFSLLLGIVFVGFGLGPTLGGLLVRYAGLLSVFYLAAVVHGCFALLSFTVLPESLTKSQMQAASALHRESLRVLDEQEKTLFVRVQRLFMFLKPLTIFFPERNENGHMPLKGRKWDWNLTLLALSYGFTISIMGSYFYKFQYLMAYFDWTSENVGYFLTIAGVTRAMYLAVILPLTIKMVRTVFKRSQPSGSELDPLLSPSRERHSASFDLSLARISLFIEVIAYSGMPFATTGYLFTGFTILSSFGSGFNPAVQSAAMELYTKRMGASVEAGKLFGGMSVIQALAGQILGPAIYGLVFYKTVATFPKAIFWVSVASVCISFVCLSLVRLPTGIRIDAEEESHIPDHGVRDATLVEIDGGSQGRRKDASVIIPVVTVSAPSP</sequence>
<dbReference type="Gene3D" id="1.20.1250.20">
    <property type="entry name" value="MFS general substrate transporter like domains"/>
    <property type="match status" value="1"/>
</dbReference>
<feature type="compositionally biased region" description="Acidic residues" evidence="5">
    <location>
        <begin position="53"/>
        <end position="65"/>
    </location>
</feature>
<accession>A0AAD6ZWZ9</accession>
<dbReference type="GO" id="GO:0016020">
    <property type="term" value="C:membrane"/>
    <property type="evidence" value="ECO:0007669"/>
    <property type="project" value="UniProtKB-SubCell"/>
</dbReference>
<feature type="compositionally biased region" description="Low complexity" evidence="5">
    <location>
        <begin position="1"/>
        <end position="10"/>
    </location>
</feature>
<feature type="transmembrane region" description="Helical" evidence="6">
    <location>
        <begin position="279"/>
        <end position="304"/>
    </location>
</feature>